<comment type="subcellular location">
    <subcellularLocation>
        <location evidence="1">Mitochondrion inner membrane</location>
        <topology evidence="1">Peripheral membrane protein</topology>
        <orientation evidence="1">Matrix side</orientation>
    </subcellularLocation>
</comment>
<comment type="similarity">
    <text evidence="9">Belongs to the peptidase M16 family. UQCRC2/QCR2 subfamily.</text>
</comment>
<keyword evidence="3" id="KW-0679">Respiratory chain</keyword>
<dbReference type="FunFam" id="3.30.830.10:FF:000039">
    <property type="entry name" value="Ubiquinol-cytochrome c reductase core subunit 2"/>
    <property type="match status" value="1"/>
</dbReference>
<evidence type="ECO:0000313" key="13">
    <source>
        <dbReference type="EMBL" id="KAK7045349.1"/>
    </source>
</evidence>
<dbReference type="EMBL" id="JAYKXP010000025">
    <property type="protein sequence ID" value="KAK7045349.1"/>
    <property type="molecule type" value="Genomic_DNA"/>
</dbReference>
<evidence type="ECO:0000256" key="4">
    <source>
        <dbReference type="ARBA" id="ARBA00022792"/>
    </source>
</evidence>
<evidence type="ECO:0000256" key="8">
    <source>
        <dbReference type="ARBA" id="ARBA00023136"/>
    </source>
</evidence>
<dbReference type="InterPro" id="IPR007863">
    <property type="entry name" value="Peptidase_M16_C"/>
</dbReference>
<reference evidence="13 14" key="1">
    <citation type="submission" date="2024-01" db="EMBL/GenBank/DDBJ databases">
        <title>A draft genome for a cacao thread blight-causing isolate of Paramarasmius palmivorus.</title>
        <authorList>
            <person name="Baruah I.K."/>
            <person name="Bukari Y."/>
            <person name="Amoako-Attah I."/>
            <person name="Meinhardt L.W."/>
            <person name="Bailey B.A."/>
            <person name="Cohen S.P."/>
        </authorList>
    </citation>
    <scope>NUCLEOTIDE SEQUENCE [LARGE SCALE GENOMIC DNA]</scope>
    <source>
        <strain evidence="13 14">GH-12</strain>
    </source>
</reference>
<keyword evidence="14" id="KW-1185">Reference proteome</keyword>
<evidence type="ECO:0000256" key="3">
    <source>
        <dbReference type="ARBA" id="ARBA00022660"/>
    </source>
</evidence>
<dbReference type="Proteomes" id="UP001383192">
    <property type="component" value="Unassembled WGS sequence"/>
</dbReference>
<dbReference type="Pfam" id="PF00675">
    <property type="entry name" value="Peptidase_M16"/>
    <property type="match status" value="1"/>
</dbReference>
<gene>
    <name evidence="13" type="primary">QCR2</name>
    <name evidence="13" type="ORF">VNI00_007598</name>
</gene>
<keyword evidence="6" id="KW-0249">Electron transport</keyword>
<proteinExistence type="inferred from homology"/>
<dbReference type="GO" id="GO:0046872">
    <property type="term" value="F:metal ion binding"/>
    <property type="evidence" value="ECO:0007669"/>
    <property type="project" value="InterPro"/>
</dbReference>
<evidence type="ECO:0000259" key="12">
    <source>
        <dbReference type="Pfam" id="PF05193"/>
    </source>
</evidence>
<evidence type="ECO:0000256" key="6">
    <source>
        <dbReference type="ARBA" id="ARBA00022982"/>
    </source>
</evidence>
<name>A0AAW0D4M2_9AGAR</name>
<dbReference type="InterPro" id="IPR011249">
    <property type="entry name" value="Metalloenz_LuxS/M16"/>
</dbReference>
<dbReference type="PANTHER" id="PTHR11851">
    <property type="entry name" value="METALLOPROTEASE"/>
    <property type="match status" value="1"/>
</dbReference>
<evidence type="ECO:0000256" key="7">
    <source>
        <dbReference type="ARBA" id="ARBA00023128"/>
    </source>
</evidence>
<accession>A0AAW0D4M2</accession>
<comment type="caution">
    <text evidence="13">The sequence shown here is derived from an EMBL/GenBank/DDBJ whole genome shotgun (WGS) entry which is preliminary data.</text>
</comment>
<feature type="domain" description="Peptidase M16 C-terminal" evidence="12">
    <location>
        <begin position="177"/>
        <end position="343"/>
    </location>
</feature>
<dbReference type="Pfam" id="PF05193">
    <property type="entry name" value="Peptidase_M16_C"/>
    <property type="match status" value="1"/>
</dbReference>
<sequence length="423" mass="43189">MLATRASSRNAQRLARSFATVVDSAGVKVAAVDTNQPTSSVTLLVKAGSRFEPKAGVAHGLKNFAFRSTGKRSALGTVRESELYGGVLSASLSREYLALTAEFLRGDEQHFVDVLTSFITAPKFTRHEFLEYVSPVIEGEIEATASNPGAQALELAHALAFRQGLGSSLFAAPHSHLTEEDIKAFAKSAFTKSNVAVVGTGIDQESLSKLVQQSLSNISSSTTSSPASSYFGGETRVQSHAGLQTVFVGYGAAGAPLAELATLAAHVSPAASVKWSQGLSPIASAVAPGTTVQSVYLPYSDATLFGFLVQGQDGASVKAAGKAAVEALKAASGGVKGDDLKKAIAKAKFATASAAESREGLVATLGAKILAGSDSSLASALSSLDAVSESALAKAASSLVSAKPTYVAVGDIASLPYADELGL</sequence>
<feature type="domain" description="Peptidase M16 N-terminal" evidence="11">
    <location>
        <begin position="29"/>
        <end position="170"/>
    </location>
</feature>
<evidence type="ECO:0000259" key="11">
    <source>
        <dbReference type="Pfam" id="PF00675"/>
    </source>
</evidence>
<dbReference type="InterPro" id="IPR050361">
    <property type="entry name" value="MPP/UQCRC_Complex"/>
</dbReference>
<evidence type="ECO:0000256" key="1">
    <source>
        <dbReference type="ARBA" id="ARBA00004443"/>
    </source>
</evidence>
<evidence type="ECO:0000256" key="2">
    <source>
        <dbReference type="ARBA" id="ARBA00022448"/>
    </source>
</evidence>
<keyword evidence="5" id="KW-0809">Transit peptide</keyword>
<keyword evidence="8" id="KW-0472">Membrane</keyword>
<evidence type="ECO:0000256" key="10">
    <source>
        <dbReference type="ARBA" id="ARBA00040751"/>
    </source>
</evidence>
<dbReference type="SUPFAM" id="SSF63411">
    <property type="entry name" value="LuxS/MPP-like metallohydrolase"/>
    <property type="match status" value="2"/>
</dbReference>
<dbReference type="FunFam" id="3.30.830.10:FF:000021">
    <property type="entry name" value="Cytochrome b-c1 complex subunit 2"/>
    <property type="match status" value="1"/>
</dbReference>
<evidence type="ECO:0000256" key="5">
    <source>
        <dbReference type="ARBA" id="ARBA00022946"/>
    </source>
</evidence>
<dbReference type="PANTHER" id="PTHR11851:SF209">
    <property type="entry name" value="CYTOCHROME B-C1 COMPLEX SUBUNIT 2, MITOCHONDRIAL"/>
    <property type="match status" value="1"/>
</dbReference>
<keyword evidence="4" id="KW-0999">Mitochondrion inner membrane</keyword>
<organism evidence="13 14">
    <name type="scientific">Paramarasmius palmivorus</name>
    <dbReference type="NCBI Taxonomy" id="297713"/>
    <lineage>
        <taxon>Eukaryota</taxon>
        <taxon>Fungi</taxon>
        <taxon>Dikarya</taxon>
        <taxon>Basidiomycota</taxon>
        <taxon>Agaricomycotina</taxon>
        <taxon>Agaricomycetes</taxon>
        <taxon>Agaricomycetidae</taxon>
        <taxon>Agaricales</taxon>
        <taxon>Marasmiineae</taxon>
        <taxon>Marasmiaceae</taxon>
        <taxon>Paramarasmius</taxon>
    </lineage>
</organism>
<dbReference type="Gene3D" id="3.30.830.10">
    <property type="entry name" value="Metalloenzyme, LuxS/M16 peptidase-like"/>
    <property type="match status" value="2"/>
</dbReference>
<dbReference type="GO" id="GO:0005743">
    <property type="term" value="C:mitochondrial inner membrane"/>
    <property type="evidence" value="ECO:0007669"/>
    <property type="project" value="UniProtKB-SubCell"/>
</dbReference>
<evidence type="ECO:0000313" key="14">
    <source>
        <dbReference type="Proteomes" id="UP001383192"/>
    </source>
</evidence>
<keyword evidence="2" id="KW-0813">Transport</keyword>
<evidence type="ECO:0000256" key="9">
    <source>
        <dbReference type="ARBA" id="ARBA00038146"/>
    </source>
</evidence>
<dbReference type="InterPro" id="IPR011765">
    <property type="entry name" value="Pept_M16_N"/>
</dbReference>
<dbReference type="AlphaFoldDB" id="A0AAW0D4M2"/>
<protein>
    <recommendedName>
        <fullName evidence="10">Cytochrome b-c1 complex subunit 2, mitochondrial</fullName>
    </recommendedName>
</protein>
<keyword evidence="7" id="KW-0496">Mitochondrion</keyword>